<evidence type="ECO:0008006" key="4">
    <source>
        <dbReference type="Google" id="ProtNLM"/>
    </source>
</evidence>
<keyword evidence="3" id="KW-1185">Reference proteome</keyword>
<sequence>MATHSDPLTELPPPSRFDPEDLELLSDDPSQVIPTPAPFVAWRNDEAKILRPELLLLGFSRPSCTLLHHIPGKKLLASIVLPGISMAGNSIAAPSPEDHCCCLYALDGDCSIVAALVQYRIPPEKYHEWVRVLFAAVNPDAILAMELLQAENFRSRLSVDDPMLFTLETDAMRAEKREQQIPPFLPSGSLIDGPAAAVLSYCQMQSLRARLLVSWPERDVSCLGKSLQDLTSYLPGARTLGFAQASKASVGKRGISTYELFM</sequence>
<evidence type="ECO:0000313" key="3">
    <source>
        <dbReference type="Proteomes" id="UP000001514"/>
    </source>
</evidence>
<dbReference type="FunCoup" id="D8TEI4">
    <property type="interactions" value="890"/>
</dbReference>
<name>D8TEI4_SELML</name>
<protein>
    <recommendedName>
        <fullName evidence="4">Proteasome assembly chaperone 1</fullName>
    </recommendedName>
</protein>
<reference evidence="2 3" key="1">
    <citation type="journal article" date="2011" name="Science">
        <title>The Selaginella genome identifies genetic changes associated with the evolution of vascular plants.</title>
        <authorList>
            <person name="Banks J.A."/>
            <person name="Nishiyama T."/>
            <person name="Hasebe M."/>
            <person name="Bowman J.L."/>
            <person name="Gribskov M."/>
            <person name="dePamphilis C."/>
            <person name="Albert V.A."/>
            <person name="Aono N."/>
            <person name="Aoyama T."/>
            <person name="Ambrose B.A."/>
            <person name="Ashton N.W."/>
            <person name="Axtell M.J."/>
            <person name="Barker E."/>
            <person name="Barker M.S."/>
            <person name="Bennetzen J.L."/>
            <person name="Bonawitz N.D."/>
            <person name="Chapple C."/>
            <person name="Cheng C."/>
            <person name="Correa L.G."/>
            <person name="Dacre M."/>
            <person name="DeBarry J."/>
            <person name="Dreyer I."/>
            <person name="Elias M."/>
            <person name="Engstrom E.M."/>
            <person name="Estelle M."/>
            <person name="Feng L."/>
            <person name="Finet C."/>
            <person name="Floyd S.K."/>
            <person name="Frommer W.B."/>
            <person name="Fujita T."/>
            <person name="Gramzow L."/>
            <person name="Gutensohn M."/>
            <person name="Harholt J."/>
            <person name="Hattori M."/>
            <person name="Heyl A."/>
            <person name="Hirai T."/>
            <person name="Hiwatashi Y."/>
            <person name="Ishikawa M."/>
            <person name="Iwata M."/>
            <person name="Karol K.G."/>
            <person name="Koehler B."/>
            <person name="Kolukisaoglu U."/>
            <person name="Kubo M."/>
            <person name="Kurata T."/>
            <person name="Lalonde S."/>
            <person name="Li K."/>
            <person name="Li Y."/>
            <person name="Litt A."/>
            <person name="Lyons E."/>
            <person name="Manning G."/>
            <person name="Maruyama T."/>
            <person name="Michael T.P."/>
            <person name="Mikami K."/>
            <person name="Miyazaki S."/>
            <person name="Morinaga S."/>
            <person name="Murata T."/>
            <person name="Mueller-Roeber B."/>
            <person name="Nelson D.R."/>
            <person name="Obara M."/>
            <person name="Oguri Y."/>
            <person name="Olmstead R.G."/>
            <person name="Onodera N."/>
            <person name="Petersen B.L."/>
            <person name="Pils B."/>
            <person name="Prigge M."/>
            <person name="Rensing S.A."/>
            <person name="Riano-Pachon D.M."/>
            <person name="Roberts A.W."/>
            <person name="Sato Y."/>
            <person name="Scheller H.V."/>
            <person name="Schulz B."/>
            <person name="Schulz C."/>
            <person name="Shakirov E.V."/>
            <person name="Shibagaki N."/>
            <person name="Shinohara N."/>
            <person name="Shippen D.E."/>
            <person name="Soerensen I."/>
            <person name="Sotooka R."/>
            <person name="Sugimoto N."/>
            <person name="Sugita M."/>
            <person name="Sumikawa N."/>
            <person name="Tanurdzic M."/>
            <person name="Theissen G."/>
            <person name="Ulvskov P."/>
            <person name="Wakazuki S."/>
            <person name="Weng J.K."/>
            <person name="Willats W.W."/>
            <person name="Wipf D."/>
            <person name="Wolf P.G."/>
            <person name="Yang L."/>
            <person name="Zimmer A.D."/>
            <person name="Zhu Q."/>
            <person name="Mitros T."/>
            <person name="Hellsten U."/>
            <person name="Loque D."/>
            <person name="Otillar R."/>
            <person name="Salamov A."/>
            <person name="Schmutz J."/>
            <person name="Shapiro H."/>
            <person name="Lindquist E."/>
            <person name="Lucas S."/>
            <person name="Rokhsar D."/>
            <person name="Grigoriev I.V."/>
        </authorList>
    </citation>
    <scope>NUCLEOTIDE SEQUENCE [LARGE SCALE GENOMIC DNA]</scope>
</reference>
<dbReference type="OrthoDB" id="17536at2759"/>
<evidence type="ECO:0000313" key="2">
    <source>
        <dbReference type="EMBL" id="EFJ04931.1"/>
    </source>
</evidence>
<dbReference type="InParanoid" id="D8TEI4"/>
<dbReference type="eggNOG" id="ENOG502QVN3">
    <property type="taxonomic scope" value="Eukaryota"/>
</dbReference>
<gene>
    <name evidence="2" type="ORF">SELMODRAFT_449274</name>
</gene>
<evidence type="ECO:0000256" key="1">
    <source>
        <dbReference type="SAM" id="MobiDB-lite"/>
    </source>
</evidence>
<dbReference type="HOGENOM" id="CLU_058926_0_0_1"/>
<dbReference type="PANTHER" id="PTHR37227:SF2">
    <property type="entry name" value="OS01G0219000 PROTEIN"/>
    <property type="match status" value="1"/>
</dbReference>
<dbReference type="AlphaFoldDB" id="D8TEI4"/>
<dbReference type="OMA" id="LCVSWPD"/>
<dbReference type="KEGG" id="smo:SELMODRAFT_449274"/>
<proteinExistence type="predicted"/>
<dbReference type="Proteomes" id="UP000001514">
    <property type="component" value="Unassembled WGS sequence"/>
</dbReference>
<dbReference type="EMBL" id="GL377743">
    <property type="protein sequence ID" value="EFJ04931.1"/>
    <property type="molecule type" value="Genomic_DNA"/>
</dbReference>
<feature type="region of interest" description="Disordered" evidence="1">
    <location>
        <begin position="1"/>
        <end position="30"/>
    </location>
</feature>
<organism evidence="3">
    <name type="scientific">Selaginella moellendorffii</name>
    <name type="common">Spikemoss</name>
    <dbReference type="NCBI Taxonomy" id="88036"/>
    <lineage>
        <taxon>Eukaryota</taxon>
        <taxon>Viridiplantae</taxon>
        <taxon>Streptophyta</taxon>
        <taxon>Embryophyta</taxon>
        <taxon>Tracheophyta</taxon>
        <taxon>Lycopodiopsida</taxon>
        <taxon>Selaginellales</taxon>
        <taxon>Selaginellaceae</taxon>
        <taxon>Selaginella</taxon>
    </lineage>
</organism>
<accession>D8TEI4</accession>
<dbReference type="PANTHER" id="PTHR37227">
    <property type="entry name" value="OS01G0219000 PROTEIN"/>
    <property type="match status" value="1"/>
</dbReference>
<dbReference type="Gramene" id="EFJ04931">
    <property type="protein sequence ID" value="EFJ04931"/>
    <property type="gene ID" value="SELMODRAFT_449274"/>
</dbReference>